<gene>
    <name evidence="22" type="primary">ccoP</name>
    <name evidence="22" type="ORF">RM552_05290</name>
</gene>
<dbReference type="SUPFAM" id="SSF46626">
    <property type="entry name" value="Cytochrome c"/>
    <property type="match status" value="2"/>
</dbReference>
<comment type="cofactor">
    <cofactor evidence="19">
        <name>heme c</name>
        <dbReference type="ChEBI" id="CHEBI:61717"/>
    </cofactor>
    <text evidence="19">Binds 2 heme C groups per subunit.</text>
</comment>
<evidence type="ECO:0000256" key="16">
    <source>
        <dbReference type="ARBA" id="ARBA00023004"/>
    </source>
</evidence>
<evidence type="ECO:0000256" key="18">
    <source>
        <dbReference type="ARBA" id="ARBA00023136"/>
    </source>
</evidence>
<evidence type="ECO:0000256" key="4">
    <source>
        <dbReference type="ARBA" id="ARBA00022448"/>
    </source>
</evidence>
<evidence type="ECO:0000313" key="23">
    <source>
        <dbReference type="Proteomes" id="UP001253545"/>
    </source>
</evidence>
<name>A0ABU2ZPQ3_9ALTE</name>
<comment type="subcellular location">
    <subcellularLocation>
        <location evidence="1 19">Cell inner membrane</location>
    </subcellularLocation>
</comment>
<dbReference type="NCBIfam" id="TIGR00782">
    <property type="entry name" value="ccoP"/>
    <property type="match status" value="1"/>
</dbReference>
<keyword evidence="10 19" id="KW-0479">Metal-binding</keyword>
<dbReference type="Pfam" id="PF13442">
    <property type="entry name" value="Cytochrome_CBB3"/>
    <property type="match status" value="2"/>
</dbReference>
<keyword evidence="4 19" id="KW-0813">Transport</keyword>
<dbReference type="RefSeq" id="WP_311367731.1">
    <property type="nucleotide sequence ID" value="NZ_JAVRHX010000001.1"/>
</dbReference>
<evidence type="ECO:0000256" key="9">
    <source>
        <dbReference type="ARBA" id="ARBA00022692"/>
    </source>
</evidence>
<dbReference type="Proteomes" id="UP001253545">
    <property type="component" value="Unassembled WGS sequence"/>
</dbReference>
<comment type="caution">
    <text evidence="22">The sequence shown here is derived from an EMBL/GenBank/DDBJ whole genome shotgun (WGS) entry which is preliminary data.</text>
</comment>
<evidence type="ECO:0000256" key="5">
    <source>
        <dbReference type="ARBA" id="ARBA00022475"/>
    </source>
</evidence>
<evidence type="ECO:0000256" key="7">
    <source>
        <dbReference type="ARBA" id="ARBA00022617"/>
    </source>
</evidence>
<comment type="function">
    <text evidence="19">C-type cytochrome. Part of the cbb3-type cytochrome c oxidase complex.</text>
</comment>
<keyword evidence="18 19" id="KW-0472">Membrane</keyword>
<reference evidence="22 23" key="1">
    <citation type="submission" date="2023-09" db="EMBL/GenBank/DDBJ databases">
        <authorList>
            <person name="Rey-Velasco X."/>
        </authorList>
    </citation>
    <scope>NUCLEOTIDE SEQUENCE [LARGE SCALE GENOMIC DNA]</scope>
    <source>
        <strain evidence="22 23">P117</strain>
    </source>
</reference>
<evidence type="ECO:0000256" key="11">
    <source>
        <dbReference type="ARBA" id="ARBA00022737"/>
    </source>
</evidence>
<evidence type="ECO:0000313" key="22">
    <source>
        <dbReference type="EMBL" id="MDT0594251.1"/>
    </source>
</evidence>
<feature type="transmembrane region" description="Helical" evidence="20">
    <location>
        <begin position="61"/>
        <end position="83"/>
    </location>
</feature>
<keyword evidence="13 19" id="KW-0249">Electron transport</keyword>
<dbReference type="PANTHER" id="PTHR33751">
    <property type="entry name" value="CBB3-TYPE CYTOCHROME C OXIDASE SUBUNIT FIXP"/>
    <property type="match status" value="1"/>
</dbReference>
<dbReference type="InterPro" id="IPR038414">
    <property type="entry name" value="CcoP_N_sf"/>
</dbReference>
<evidence type="ECO:0000256" key="12">
    <source>
        <dbReference type="ARBA" id="ARBA00022781"/>
    </source>
</evidence>
<proteinExistence type="inferred from homology"/>
<evidence type="ECO:0000256" key="6">
    <source>
        <dbReference type="ARBA" id="ARBA00022519"/>
    </source>
</evidence>
<evidence type="ECO:0000256" key="19">
    <source>
        <dbReference type="PIRNR" id="PIRNR000006"/>
    </source>
</evidence>
<dbReference type="InterPro" id="IPR036909">
    <property type="entry name" value="Cyt_c-like_dom_sf"/>
</dbReference>
<feature type="domain" description="Cytochrome c" evidence="21">
    <location>
        <begin position="149"/>
        <end position="229"/>
    </location>
</feature>
<evidence type="ECO:0000256" key="20">
    <source>
        <dbReference type="SAM" id="Phobius"/>
    </source>
</evidence>
<accession>A0ABU2ZPQ3</accession>
<dbReference type="PRINTS" id="PR00605">
    <property type="entry name" value="CYTCHROMECIC"/>
</dbReference>
<evidence type="ECO:0000256" key="8">
    <source>
        <dbReference type="ARBA" id="ARBA00022660"/>
    </source>
</evidence>
<dbReference type="PIRSF" id="PIRSF000006">
    <property type="entry name" value="Cbb3-Cox_fixP"/>
    <property type="match status" value="1"/>
</dbReference>
<dbReference type="InterPro" id="IPR032858">
    <property type="entry name" value="CcoP_N"/>
</dbReference>
<keyword evidence="17 19" id="KW-0406">Ion transport</keyword>
<dbReference type="Gene3D" id="6.10.280.130">
    <property type="match status" value="1"/>
</dbReference>
<protein>
    <recommendedName>
        <fullName evidence="19">Cbb3-type cytochrome c oxidase subunit</fullName>
    </recommendedName>
</protein>
<dbReference type="Gene3D" id="1.10.760.10">
    <property type="entry name" value="Cytochrome c-like domain"/>
    <property type="match status" value="2"/>
</dbReference>
<dbReference type="InterPro" id="IPR008168">
    <property type="entry name" value="Cyt_C_IC"/>
</dbReference>
<evidence type="ECO:0000256" key="1">
    <source>
        <dbReference type="ARBA" id="ARBA00004533"/>
    </source>
</evidence>
<evidence type="ECO:0000256" key="13">
    <source>
        <dbReference type="ARBA" id="ARBA00022982"/>
    </source>
</evidence>
<dbReference type="Pfam" id="PF14715">
    <property type="entry name" value="FixP_N"/>
    <property type="match status" value="1"/>
</dbReference>
<dbReference type="InterPro" id="IPR050597">
    <property type="entry name" value="Cytochrome_c_Oxidase_Subunit"/>
</dbReference>
<keyword evidence="8 19" id="KW-0679">Respiratory chain</keyword>
<comment type="subunit">
    <text evidence="19">Component of the cbb3-type cytochrome c oxidase.</text>
</comment>
<keyword evidence="11" id="KW-0677">Repeat</keyword>
<feature type="transmembrane region" description="Helical" evidence="20">
    <location>
        <begin position="7"/>
        <end position="24"/>
    </location>
</feature>
<keyword evidence="23" id="KW-1185">Reference proteome</keyword>
<keyword evidence="9 20" id="KW-0812">Transmembrane</keyword>
<evidence type="ECO:0000256" key="2">
    <source>
        <dbReference type="ARBA" id="ARBA00004673"/>
    </source>
</evidence>
<keyword evidence="7 19" id="KW-0349">Heme</keyword>
<evidence type="ECO:0000256" key="3">
    <source>
        <dbReference type="ARBA" id="ARBA00006113"/>
    </source>
</evidence>
<keyword evidence="6 19" id="KW-0997">Cell inner membrane</keyword>
<sequence>MTMFWTIWIGVITFGTIVGCWLLLKWCLANKTGVPEGEEMGHEFDGIVEINNQLPSWWTNLFYITMVWGVLYLIAYPGIGFSFKGLLGWESSNQAVLTLEESQAQLEEDIAADNLNEYAVAIRIAQERFDPIFAEYAKTPVEQLANNEEAVQVGKRLFLQNCAQCHGSDARGQRGGFPNLTDNDWLYGGSGEKIKETLIKGRAGVMPGWLDAFGEQGIKEIVAYTLSLSGRKVQENHDALAQAGKARYAVCAACHGMDGTGNQMLGAPNLTDNVWLYGGTEPAVTHTLNYGRNGVMPAFDVTLGEDKVHVVAAYVFSLSNK</sequence>
<dbReference type="InterPro" id="IPR004678">
    <property type="entry name" value="Cyt_c_oxidase_cbb3_su3"/>
</dbReference>
<dbReference type="EMBL" id="JAVRHX010000001">
    <property type="protein sequence ID" value="MDT0594251.1"/>
    <property type="molecule type" value="Genomic_DNA"/>
</dbReference>
<comment type="pathway">
    <text evidence="2 19">Energy metabolism; oxidative phosphorylation.</text>
</comment>
<keyword evidence="16 19" id="KW-0408">Iron</keyword>
<dbReference type="InterPro" id="IPR009056">
    <property type="entry name" value="Cyt_c-like_dom"/>
</dbReference>
<keyword evidence="14 20" id="KW-1133">Transmembrane helix</keyword>
<keyword evidence="15 19" id="KW-0560">Oxidoreductase</keyword>
<evidence type="ECO:0000256" key="17">
    <source>
        <dbReference type="ARBA" id="ARBA00023065"/>
    </source>
</evidence>
<evidence type="ECO:0000256" key="10">
    <source>
        <dbReference type="ARBA" id="ARBA00022723"/>
    </source>
</evidence>
<keyword evidence="5 19" id="KW-1003">Cell membrane</keyword>
<keyword evidence="12 19" id="KW-0375">Hydrogen ion transport</keyword>
<evidence type="ECO:0000259" key="21">
    <source>
        <dbReference type="PROSITE" id="PS51007"/>
    </source>
</evidence>
<organism evidence="22 23">
    <name type="scientific">Glaciecola petra</name>
    <dbReference type="NCBI Taxonomy" id="3075602"/>
    <lineage>
        <taxon>Bacteria</taxon>
        <taxon>Pseudomonadati</taxon>
        <taxon>Pseudomonadota</taxon>
        <taxon>Gammaproteobacteria</taxon>
        <taxon>Alteromonadales</taxon>
        <taxon>Alteromonadaceae</taxon>
        <taxon>Glaciecola</taxon>
    </lineage>
</organism>
<evidence type="ECO:0000256" key="15">
    <source>
        <dbReference type="ARBA" id="ARBA00023002"/>
    </source>
</evidence>
<comment type="similarity">
    <text evidence="3 19">Belongs to the CcoP / FixP family.</text>
</comment>
<dbReference type="PANTHER" id="PTHR33751:SF1">
    <property type="entry name" value="CBB3-TYPE CYTOCHROME C OXIDASE SUBUNIT FIXP"/>
    <property type="match status" value="1"/>
</dbReference>
<evidence type="ECO:0000256" key="14">
    <source>
        <dbReference type="ARBA" id="ARBA00022989"/>
    </source>
</evidence>
<dbReference type="PROSITE" id="PS51007">
    <property type="entry name" value="CYTC"/>
    <property type="match status" value="2"/>
</dbReference>
<feature type="domain" description="Cytochrome c" evidence="21">
    <location>
        <begin position="239"/>
        <end position="319"/>
    </location>
</feature>